<dbReference type="AlphaFoldDB" id="A0A2T0T0D3"/>
<sequence>MVVGRLLLLLLVTISTRYVAAQRVGEPLSVWQKGQLDIHHISTGQGNAALLILPDGTSLLIDAGAIDPVDWRTGKPRDIPTRPDTMRQAGEWIARYARNALRFRADPAIDYVLLTHFHDDHMGTPRHGIKRAAGGYVLSGITEVAEYISVHRVLDRGWPDYSYPQSMEADSIVANYRHFLSWQQKHNGLTVERFQAGRTDQIVSKYNSTCPVKIRNLMVNGECWTGKGTQTKHLFPDLTGLPLLQRPNENMCSAVLSIHYGDFTYFSGGDIPGVLSFGTPEWHDMETPLAAITGPIDVKLVDHHGYRDAENSVLLTALKPRVLVIPAWSTSHPAPEVLERMLSTMTYDGKRDVFTTNLLQEAKTLNKQWLAQLKSQSGHVVIRVEPGGKRYRVFVLDDTQEIAPIKAIYGFYKAKSKR</sequence>
<evidence type="ECO:0000313" key="1">
    <source>
        <dbReference type="EMBL" id="PRY39135.1"/>
    </source>
</evidence>
<accession>A0A2T0T0D3</accession>
<dbReference type="PANTHER" id="PTHR30619">
    <property type="entry name" value="DNA INTERNALIZATION/COMPETENCE PROTEIN COMEC/REC2"/>
    <property type="match status" value="1"/>
</dbReference>
<dbReference type="Proteomes" id="UP000238375">
    <property type="component" value="Unassembled WGS sequence"/>
</dbReference>
<dbReference type="SUPFAM" id="SSF56281">
    <property type="entry name" value="Metallo-hydrolase/oxidoreductase"/>
    <property type="match status" value="1"/>
</dbReference>
<protein>
    <submittedName>
        <fullName evidence="1">Beta-lactamase superfamily II metal-dependent hydrolase</fullName>
    </submittedName>
</protein>
<reference evidence="1 2" key="1">
    <citation type="submission" date="2018-03" db="EMBL/GenBank/DDBJ databases">
        <title>Genomic Encyclopedia of Archaeal and Bacterial Type Strains, Phase II (KMG-II): from individual species to whole genera.</title>
        <authorList>
            <person name="Goeker M."/>
        </authorList>
    </citation>
    <scope>NUCLEOTIDE SEQUENCE [LARGE SCALE GENOMIC DNA]</scope>
    <source>
        <strain evidence="1 2">DSM 28354</strain>
    </source>
</reference>
<dbReference type="PANTHER" id="PTHR30619:SF1">
    <property type="entry name" value="RECOMBINATION PROTEIN 2"/>
    <property type="match status" value="1"/>
</dbReference>
<dbReference type="GO" id="GO:0016787">
    <property type="term" value="F:hydrolase activity"/>
    <property type="evidence" value="ECO:0007669"/>
    <property type="project" value="UniProtKB-KW"/>
</dbReference>
<dbReference type="OrthoDB" id="9761531at2"/>
<organism evidence="1 2">
    <name type="scientific">Spirosoma oryzae</name>
    <dbReference type="NCBI Taxonomy" id="1469603"/>
    <lineage>
        <taxon>Bacteria</taxon>
        <taxon>Pseudomonadati</taxon>
        <taxon>Bacteroidota</taxon>
        <taxon>Cytophagia</taxon>
        <taxon>Cytophagales</taxon>
        <taxon>Cytophagaceae</taxon>
        <taxon>Spirosoma</taxon>
    </lineage>
</organism>
<keyword evidence="1" id="KW-0378">Hydrolase</keyword>
<keyword evidence="2" id="KW-1185">Reference proteome</keyword>
<gene>
    <name evidence="1" type="ORF">CLV58_10824</name>
</gene>
<evidence type="ECO:0000313" key="2">
    <source>
        <dbReference type="Proteomes" id="UP000238375"/>
    </source>
</evidence>
<name>A0A2T0T0D3_9BACT</name>
<comment type="caution">
    <text evidence="1">The sequence shown here is derived from an EMBL/GenBank/DDBJ whole genome shotgun (WGS) entry which is preliminary data.</text>
</comment>
<proteinExistence type="predicted"/>
<dbReference type="InterPro" id="IPR036866">
    <property type="entry name" value="RibonucZ/Hydroxyglut_hydro"/>
</dbReference>
<dbReference type="EMBL" id="PVTE01000008">
    <property type="protein sequence ID" value="PRY39135.1"/>
    <property type="molecule type" value="Genomic_DNA"/>
</dbReference>
<dbReference type="Gene3D" id="3.60.15.10">
    <property type="entry name" value="Ribonuclease Z/Hydroxyacylglutathione hydrolase-like"/>
    <property type="match status" value="1"/>
</dbReference>
<dbReference type="InterPro" id="IPR052159">
    <property type="entry name" value="Competence_DNA_uptake"/>
</dbReference>